<dbReference type="GO" id="GO:0009653">
    <property type="term" value="P:anatomical structure morphogenesis"/>
    <property type="evidence" value="ECO:0007669"/>
    <property type="project" value="TreeGrafter"/>
</dbReference>
<dbReference type="InterPro" id="IPR003609">
    <property type="entry name" value="Pan_app"/>
</dbReference>
<dbReference type="SMART" id="SM00473">
    <property type="entry name" value="PAN_AP"/>
    <property type="match status" value="5"/>
</dbReference>
<gene>
    <name evidence="3" type="ORF">BEMITA_LOCUS12717</name>
</gene>
<dbReference type="Gene3D" id="3.50.4.10">
    <property type="entry name" value="Hepatocyte Growth Factor"/>
    <property type="match status" value="2"/>
</dbReference>
<dbReference type="AlphaFoldDB" id="A0A9P0F908"/>
<proteinExistence type="predicted"/>
<keyword evidence="4" id="KW-1185">Reference proteome</keyword>
<dbReference type="PROSITE" id="PS50948">
    <property type="entry name" value="PAN"/>
    <property type="match status" value="3"/>
</dbReference>
<dbReference type="InterPro" id="IPR052774">
    <property type="entry name" value="Celegans_DevNeuronal_Protein"/>
</dbReference>
<protein>
    <recommendedName>
        <fullName evidence="2">Apple domain-containing protein</fullName>
    </recommendedName>
</protein>
<dbReference type="PANTHER" id="PTHR47327:SF13">
    <property type="entry name" value="APPLE DOMAIN-CONTAINING PROTEIN"/>
    <property type="match status" value="1"/>
</dbReference>
<feature type="compositionally biased region" description="Pro residues" evidence="1">
    <location>
        <begin position="592"/>
        <end position="617"/>
    </location>
</feature>
<dbReference type="Proteomes" id="UP001152759">
    <property type="component" value="Chromosome 8"/>
</dbReference>
<sequence length="852" mass="93300">MLPTFPCFRAWLRRISIARRASVDNIMAMEAIRIAHCFVLVNHVVVLVHAFGSLLDLGTNECFERVAIGKKLNLSDISKSVMSKSLRQCDIECEREMCNAYAFGVTVQGNSTCDISAKLPQTIPIDDPEYDLFVKIYECQNMTTCFRRLVTGRRLADRFIRRVLPCDALRHCQLACAIEKEFVCEGFNFRFEPTGESLGSCQLTSYPADHLDLSQDFNSDLAYDFFERDRNAGPGCNGWSIGGPSQWGSKGPYLPPKFDPHAGGGIPYGWNKPAPHYPLAPPNELPGVYGGGKIDHIYKGQPHHSVTEGLTPPFSLPNVPLTDECFMRARSGFRLERSIIVMSLNAPTLYDCEFHCANERKFTCNIFGFRYSANAATDNCQLGERTIRQIDLYSDLVPDRDYDVYVRNELGRPGCQPTKTFDSDCFERLRSGLRLEGVVVKFTISTQTLSECQLVCLHIKHFTCRALSYRYGSPTIGSPADNCILTDWPMTELDPTKHFVDDAGYELYHRASYGHGCELDRWPFLSPAFPTIPTPEGPAGGYPTPRPPFGGYPHHPTVPPTGGYPHHPTVPPTGGYPHLPSVPPTGGYPHLPSVPPTGGYPPPSGPPTGSYPPPASPPSDGGYPAAGPPPGGFPHGFPHGGGGHYPPDGAGPPYLPPTDHKPPLWPSYPPPKGGSYPPPNYPPAYLPPKKPIDRPTIFSTPGFIPNPPTYGLGGYLPPSSYGPTPHIPRPTDQICYISYGTPARLLPAAVKTSLIVPSELDCKAECSRVREKSQFRCASLSYRSGNCELSDIELRDLRPDVDFAKDEHYWLHSWDFTDARCYVPPAGKIPYPGAGGGGGGGGYGGPPAPAFT</sequence>
<organism evidence="3 4">
    <name type="scientific">Bemisia tabaci</name>
    <name type="common">Sweetpotato whitefly</name>
    <name type="synonym">Aleurodes tabaci</name>
    <dbReference type="NCBI Taxonomy" id="7038"/>
    <lineage>
        <taxon>Eukaryota</taxon>
        <taxon>Metazoa</taxon>
        <taxon>Ecdysozoa</taxon>
        <taxon>Arthropoda</taxon>
        <taxon>Hexapoda</taxon>
        <taxon>Insecta</taxon>
        <taxon>Pterygota</taxon>
        <taxon>Neoptera</taxon>
        <taxon>Paraneoptera</taxon>
        <taxon>Hemiptera</taxon>
        <taxon>Sternorrhyncha</taxon>
        <taxon>Aleyrodoidea</taxon>
        <taxon>Aleyrodidae</taxon>
        <taxon>Aleyrodinae</taxon>
        <taxon>Bemisia</taxon>
    </lineage>
</organism>
<feature type="region of interest" description="Disordered" evidence="1">
    <location>
        <begin position="533"/>
        <end position="671"/>
    </location>
</feature>
<reference evidence="3" key="1">
    <citation type="submission" date="2021-12" db="EMBL/GenBank/DDBJ databases">
        <authorList>
            <person name="King R."/>
        </authorList>
    </citation>
    <scope>NUCLEOTIDE SEQUENCE</scope>
</reference>
<dbReference type="PANTHER" id="PTHR47327">
    <property type="entry name" value="FI18240P1-RELATED"/>
    <property type="match status" value="1"/>
</dbReference>
<name>A0A9P0F908_BEMTA</name>
<feature type="domain" description="Apple" evidence="2">
    <location>
        <begin position="325"/>
        <end position="409"/>
    </location>
</feature>
<evidence type="ECO:0000256" key="1">
    <source>
        <dbReference type="SAM" id="MobiDB-lite"/>
    </source>
</evidence>
<evidence type="ECO:0000313" key="4">
    <source>
        <dbReference type="Proteomes" id="UP001152759"/>
    </source>
</evidence>
<feature type="domain" description="Apple" evidence="2">
    <location>
        <begin position="139"/>
        <end position="230"/>
    </location>
</feature>
<dbReference type="EMBL" id="OU963869">
    <property type="protein sequence ID" value="CAH0394417.1"/>
    <property type="molecule type" value="Genomic_DNA"/>
</dbReference>
<dbReference type="SUPFAM" id="SSF57414">
    <property type="entry name" value="Hairpin loop containing domain-like"/>
    <property type="match status" value="3"/>
</dbReference>
<feature type="domain" description="Apple" evidence="2">
    <location>
        <begin position="425"/>
        <end position="512"/>
    </location>
</feature>
<accession>A0A9P0F908</accession>
<dbReference type="CDD" id="cd01099">
    <property type="entry name" value="PAN_AP_HGF"/>
    <property type="match status" value="3"/>
</dbReference>
<evidence type="ECO:0000313" key="3">
    <source>
        <dbReference type="EMBL" id="CAH0394417.1"/>
    </source>
</evidence>
<evidence type="ECO:0000259" key="2">
    <source>
        <dbReference type="PROSITE" id="PS50948"/>
    </source>
</evidence>